<feature type="chain" id="PRO_5011436243" description="Ribosome association toxin RatA" evidence="1">
    <location>
        <begin position="25"/>
        <end position="218"/>
    </location>
</feature>
<dbReference type="EMBL" id="FOVF01000022">
    <property type="protein sequence ID" value="SFN44934.1"/>
    <property type="molecule type" value="Genomic_DNA"/>
</dbReference>
<dbReference type="RefSeq" id="WP_092409015.1">
    <property type="nucleotide sequence ID" value="NZ_FOVF01000022.1"/>
</dbReference>
<evidence type="ECO:0000313" key="2">
    <source>
        <dbReference type="EMBL" id="SFN44934.1"/>
    </source>
</evidence>
<gene>
    <name evidence="2" type="ORF">SAMN05216289_12236</name>
</gene>
<evidence type="ECO:0008006" key="4">
    <source>
        <dbReference type="Google" id="ProtNLM"/>
    </source>
</evidence>
<evidence type="ECO:0000256" key="1">
    <source>
        <dbReference type="SAM" id="SignalP"/>
    </source>
</evidence>
<dbReference type="AlphaFoldDB" id="A0A1I4Z3S4"/>
<organism evidence="2 3">
    <name type="scientific">Dokdonella immobilis</name>
    <dbReference type="NCBI Taxonomy" id="578942"/>
    <lineage>
        <taxon>Bacteria</taxon>
        <taxon>Pseudomonadati</taxon>
        <taxon>Pseudomonadota</taxon>
        <taxon>Gammaproteobacteria</taxon>
        <taxon>Lysobacterales</taxon>
        <taxon>Rhodanobacteraceae</taxon>
        <taxon>Dokdonella</taxon>
    </lineage>
</organism>
<feature type="signal peptide" evidence="1">
    <location>
        <begin position="1"/>
        <end position="24"/>
    </location>
</feature>
<sequence length="218" mass="23567">MKAAHALALLAGILGLVPLRLAHAQPDCLPMRQATAVELPELGVRKAKTVHRVVHFPLDAECLEGANGSRQAIIVALAAPPTQVTISSISKRKVGMVPVQVTLLDSAWNPLRHFMFSEFTQRGLRRSLAFHLDPALDPRFLLVELDTGALGRSDSLVSGESTTVVWAAGGVMGTITNGSERTLEMPYVDVGDVDIEFTRFEQDISLLSQGAMAPSRHR</sequence>
<reference evidence="2 3" key="1">
    <citation type="submission" date="2016-10" db="EMBL/GenBank/DDBJ databases">
        <authorList>
            <person name="de Groot N.N."/>
        </authorList>
    </citation>
    <scope>NUCLEOTIDE SEQUENCE [LARGE SCALE GENOMIC DNA]</scope>
    <source>
        <strain evidence="2 3">CGMCC 1.7659</strain>
    </source>
</reference>
<name>A0A1I4Z3S4_9GAMM</name>
<evidence type="ECO:0000313" key="3">
    <source>
        <dbReference type="Proteomes" id="UP000198575"/>
    </source>
</evidence>
<accession>A0A1I4Z3S4</accession>
<keyword evidence="1" id="KW-0732">Signal</keyword>
<proteinExistence type="predicted"/>
<dbReference type="Proteomes" id="UP000198575">
    <property type="component" value="Unassembled WGS sequence"/>
</dbReference>
<protein>
    <recommendedName>
        <fullName evidence="4">Ribosome association toxin RatA</fullName>
    </recommendedName>
</protein>
<keyword evidence="3" id="KW-1185">Reference proteome</keyword>